<dbReference type="Pfam" id="PF05919">
    <property type="entry name" value="Mitovir_RNA_pol"/>
    <property type="match status" value="1"/>
</dbReference>
<dbReference type="InterPro" id="IPR008686">
    <property type="entry name" value="RNA_pol_mitovir"/>
</dbReference>
<comment type="caution">
    <text evidence="1">The sequence shown here is derived from an EMBL/GenBank/DDBJ whole genome shotgun (WGS) entry which is preliminary data.</text>
</comment>
<evidence type="ECO:0000313" key="1">
    <source>
        <dbReference type="EMBL" id="KAK8926196.1"/>
    </source>
</evidence>
<protein>
    <submittedName>
        <fullName evidence="1">Uncharacterized protein</fullName>
    </submittedName>
</protein>
<gene>
    <name evidence="1" type="ORF">KSP39_PZI018158</name>
</gene>
<dbReference type="AlphaFoldDB" id="A0AAP0B3F0"/>
<name>A0AAP0B3F0_9ASPA</name>
<proteinExistence type="predicted"/>
<organism evidence="1 2">
    <name type="scientific">Platanthera zijinensis</name>
    <dbReference type="NCBI Taxonomy" id="2320716"/>
    <lineage>
        <taxon>Eukaryota</taxon>
        <taxon>Viridiplantae</taxon>
        <taxon>Streptophyta</taxon>
        <taxon>Embryophyta</taxon>
        <taxon>Tracheophyta</taxon>
        <taxon>Spermatophyta</taxon>
        <taxon>Magnoliopsida</taxon>
        <taxon>Liliopsida</taxon>
        <taxon>Asparagales</taxon>
        <taxon>Orchidaceae</taxon>
        <taxon>Orchidoideae</taxon>
        <taxon>Orchideae</taxon>
        <taxon>Orchidinae</taxon>
        <taxon>Platanthera</taxon>
    </lineage>
</organism>
<dbReference type="EMBL" id="JBBWWQ010000016">
    <property type="protein sequence ID" value="KAK8926196.1"/>
    <property type="molecule type" value="Genomic_DNA"/>
</dbReference>
<evidence type="ECO:0000313" key="2">
    <source>
        <dbReference type="Proteomes" id="UP001418222"/>
    </source>
</evidence>
<keyword evidence="2" id="KW-1185">Reference proteome</keyword>
<dbReference type="Proteomes" id="UP001418222">
    <property type="component" value="Unassembled WGS sequence"/>
</dbReference>
<sequence length="118" mass="13634">MKQSHYRSQRQLQFECQFWADCRKARRFEKGRLESICQPLGSLRASWPALSHHLWVWFAAEKVYPGRKFMDYALLGDDVVIADENVGPVYASLVKDIGVSISSLKLLWMNSRCLIQGV</sequence>
<dbReference type="PANTHER" id="PTHR34456:SF9">
    <property type="entry name" value="MITOVIRUS RNA-DEPENDENT RNA POLYMERASE"/>
    <property type="match status" value="1"/>
</dbReference>
<reference evidence="1 2" key="1">
    <citation type="journal article" date="2022" name="Nat. Plants">
        <title>Genomes of leafy and leafless Platanthera orchids illuminate the evolution of mycoheterotrophy.</title>
        <authorList>
            <person name="Li M.H."/>
            <person name="Liu K.W."/>
            <person name="Li Z."/>
            <person name="Lu H.C."/>
            <person name="Ye Q.L."/>
            <person name="Zhang D."/>
            <person name="Wang J.Y."/>
            <person name="Li Y.F."/>
            <person name="Zhong Z.M."/>
            <person name="Liu X."/>
            <person name="Yu X."/>
            <person name="Liu D.K."/>
            <person name="Tu X.D."/>
            <person name="Liu B."/>
            <person name="Hao Y."/>
            <person name="Liao X.Y."/>
            <person name="Jiang Y.T."/>
            <person name="Sun W.H."/>
            <person name="Chen J."/>
            <person name="Chen Y.Q."/>
            <person name="Ai Y."/>
            <person name="Zhai J.W."/>
            <person name="Wu S.S."/>
            <person name="Zhou Z."/>
            <person name="Hsiao Y.Y."/>
            <person name="Wu W.L."/>
            <person name="Chen Y.Y."/>
            <person name="Lin Y.F."/>
            <person name="Hsu J.L."/>
            <person name="Li C.Y."/>
            <person name="Wang Z.W."/>
            <person name="Zhao X."/>
            <person name="Zhong W.Y."/>
            <person name="Ma X.K."/>
            <person name="Ma L."/>
            <person name="Huang J."/>
            <person name="Chen G.Z."/>
            <person name="Huang M.Z."/>
            <person name="Huang L."/>
            <person name="Peng D.H."/>
            <person name="Luo Y.B."/>
            <person name="Zou S.Q."/>
            <person name="Chen S.P."/>
            <person name="Lan S."/>
            <person name="Tsai W.C."/>
            <person name="Van de Peer Y."/>
            <person name="Liu Z.J."/>
        </authorList>
    </citation>
    <scope>NUCLEOTIDE SEQUENCE [LARGE SCALE GENOMIC DNA]</scope>
    <source>
        <strain evidence="1">Lor287</strain>
    </source>
</reference>
<accession>A0AAP0B3F0</accession>
<dbReference type="PANTHER" id="PTHR34456">
    <property type="entry name" value="MITOVIRUS RNA-DEPENDENT RNA POLYMERASE"/>
    <property type="match status" value="1"/>
</dbReference>